<keyword evidence="1" id="KW-1133">Transmembrane helix</keyword>
<keyword evidence="1" id="KW-0472">Membrane</keyword>
<dbReference type="EMBL" id="NDWU01000001">
    <property type="protein sequence ID" value="PUA34381.1"/>
    <property type="molecule type" value="Genomic_DNA"/>
</dbReference>
<feature type="transmembrane region" description="Helical" evidence="1">
    <location>
        <begin position="105"/>
        <end position="129"/>
    </location>
</feature>
<proteinExistence type="predicted"/>
<evidence type="ECO:0008006" key="4">
    <source>
        <dbReference type="Google" id="ProtNLM"/>
    </source>
</evidence>
<evidence type="ECO:0000313" key="3">
    <source>
        <dbReference type="Proteomes" id="UP000244066"/>
    </source>
</evidence>
<comment type="caution">
    <text evidence="2">The sequence shown here is derived from an EMBL/GenBank/DDBJ whole genome shotgun (WGS) entry which is preliminary data.</text>
</comment>
<evidence type="ECO:0000313" key="2">
    <source>
        <dbReference type="EMBL" id="PUA34381.1"/>
    </source>
</evidence>
<gene>
    <name evidence="2" type="ORF">B9J98_00625</name>
</gene>
<organism evidence="2 3">
    <name type="scientific">Candidatus Terraquivivens tikiterensis</name>
    <dbReference type="NCBI Taxonomy" id="1980982"/>
    <lineage>
        <taxon>Archaea</taxon>
        <taxon>Nitrososphaerota</taxon>
        <taxon>Candidatus Wolframiiraptoraceae</taxon>
        <taxon>Candidatus Terraquivivens</taxon>
    </lineage>
</organism>
<dbReference type="AlphaFoldDB" id="A0A2R7YA13"/>
<name>A0A2R7YA13_9ARCH</name>
<feature type="transmembrane region" description="Helical" evidence="1">
    <location>
        <begin position="53"/>
        <end position="72"/>
    </location>
</feature>
<reference evidence="2 3" key="1">
    <citation type="submission" date="2017-04" db="EMBL/GenBank/DDBJ databases">
        <title>Draft Aigarchaeota genome from a New Zealand hot spring.</title>
        <authorList>
            <person name="Reysenbach A.-L."/>
            <person name="Donaho J.A."/>
            <person name="Gerhart J."/>
            <person name="Kelley J.F."/>
            <person name="Kouba K."/>
            <person name="Podar M."/>
            <person name="Stott M."/>
        </authorList>
    </citation>
    <scope>NUCLEOTIDE SEQUENCE [LARGE SCALE GENOMIC DNA]</scope>
    <source>
        <strain evidence="2">NZ13_MG1</strain>
    </source>
</reference>
<evidence type="ECO:0000256" key="1">
    <source>
        <dbReference type="SAM" id="Phobius"/>
    </source>
</evidence>
<dbReference type="Proteomes" id="UP000244066">
    <property type="component" value="Unassembled WGS sequence"/>
</dbReference>
<keyword evidence="1" id="KW-0812">Transmembrane</keyword>
<protein>
    <recommendedName>
        <fullName evidence="4">DUF5658 domain-containing protein</fullName>
    </recommendedName>
</protein>
<accession>A0A2R7YA13</accession>
<sequence>MQFKTLYKTVFALTIILDSLDYAVTQIGLSRYPAWSEANPYVRLLMHYGLNPHLSSTIVFLTSLAFIFGAYYTLKGYLNSEPYCNSLTKVGKYLWNLSTINAKDLSIFACLALAIVLITQHAQGFISWLRLFMM</sequence>